<evidence type="ECO:0000256" key="5">
    <source>
        <dbReference type="ARBA" id="ARBA00022670"/>
    </source>
</evidence>
<keyword evidence="20" id="KW-1185">Reference proteome</keyword>
<dbReference type="GO" id="GO:0006508">
    <property type="term" value="P:proteolysis"/>
    <property type="evidence" value="ECO:0007669"/>
    <property type="project" value="UniProtKB-KW"/>
</dbReference>
<dbReference type="GO" id="GO:0008360">
    <property type="term" value="P:regulation of cell shape"/>
    <property type="evidence" value="ECO:0007669"/>
    <property type="project" value="UniProtKB-KW"/>
</dbReference>
<dbReference type="Pfam" id="PF00905">
    <property type="entry name" value="Transpeptidase"/>
    <property type="match status" value="1"/>
</dbReference>
<dbReference type="InterPro" id="IPR050396">
    <property type="entry name" value="Glycosyltr_51/Transpeptidase"/>
</dbReference>
<keyword evidence="11" id="KW-0511">Multifunctional enzyme</keyword>
<evidence type="ECO:0000256" key="9">
    <source>
        <dbReference type="ARBA" id="ARBA00022960"/>
    </source>
</evidence>
<accession>A0A1I5KU80</accession>
<reference evidence="19 20" key="1">
    <citation type="submission" date="2016-10" db="EMBL/GenBank/DDBJ databases">
        <authorList>
            <person name="de Groot N.N."/>
        </authorList>
    </citation>
    <scope>NUCLEOTIDE SEQUENCE [LARGE SCALE GENOMIC DNA]</scope>
    <source>
        <strain evidence="19 20">CGMCC 1.9157</strain>
    </source>
</reference>
<dbReference type="InterPro" id="IPR036950">
    <property type="entry name" value="PBP_transglycosylase"/>
</dbReference>
<gene>
    <name evidence="19" type="ORF">SAMN04488056_11522</name>
</gene>
<dbReference type="GO" id="GO:0008955">
    <property type="term" value="F:peptidoglycan glycosyltransferase activity"/>
    <property type="evidence" value="ECO:0007669"/>
    <property type="project" value="UniProtKB-EC"/>
</dbReference>
<evidence type="ECO:0000256" key="12">
    <source>
        <dbReference type="ARBA" id="ARBA00023316"/>
    </source>
</evidence>
<dbReference type="InterPro" id="IPR001264">
    <property type="entry name" value="Glyco_trans_51"/>
</dbReference>
<dbReference type="UniPathway" id="UPA00219"/>
<feature type="compositionally biased region" description="Basic residues" evidence="15">
    <location>
        <begin position="32"/>
        <end position="50"/>
    </location>
</feature>
<dbReference type="GO" id="GO:0008658">
    <property type="term" value="F:penicillin binding"/>
    <property type="evidence" value="ECO:0007669"/>
    <property type="project" value="InterPro"/>
</dbReference>
<proteinExistence type="inferred from homology"/>
<dbReference type="AlphaFoldDB" id="A0A1I5KU80"/>
<protein>
    <submittedName>
        <fullName evidence="19">Penicillin-binding protein 1A</fullName>
    </submittedName>
</protein>
<keyword evidence="16" id="KW-0472">Membrane</keyword>
<dbReference type="GO" id="GO:0009252">
    <property type="term" value="P:peptidoglycan biosynthetic process"/>
    <property type="evidence" value="ECO:0007669"/>
    <property type="project" value="UniProtKB-UniPathway"/>
</dbReference>
<dbReference type="InterPro" id="IPR023346">
    <property type="entry name" value="Lysozyme-like_dom_sf"/>
</dbReference>
<name>A0A1I5KU80_9HYPH</name>
<keyword evidence="9" id="KW-0133">Cell shape</keyword>
<evidence type="ECO:0000256" key="1">
    <source>
        <dbReference type="ARBA" id="ARBA00004752"/>
    </source>
</evidence>
<dbReference type="InterPro" id="IPR001460">
    <property type="entry name" value="PCN-bd_Tpept"/>
</dbReference>
<evidence type="ECO:0000259" key="17">
    <source>
        <dbReference type="Pfam" id="PF00905"/>
    </source>
</evidence>
<dbReference type="GO" id="GO:0009002">
    <property type="term" value="F:serine-type D-Ala-D-Ala carboxypeptidase activity"/>
    <property type="evidence" value="ECO:0007669"/>
    <property type="project" value="UniProtKB-EC"/>
</dbReference>
<keyword evidence="6" id="KW-0328">Glycosyltransferase</keyword>
<comment type="pathway">
    <text evidence="1">Cell wall biogenesis; peptidoglycan biosynthesis.</text>
</comment>
<feature type="region of interest" description="Disordered" evidence="15">
    <location>
        <begin position="1"/>
        <end position="101"/>
    </location>
</feature>
<keyword evidence="8" id="KW-0378">Hydrolase</keyword>
<keyword evidence="16" id="KW-1133">Transmembrane helix</keyword>
<evidence type="ECO:0000256" key="7">
    <source>
        <dbReference type="ARBA" id="ARBA00022679"/>
    </source>
</evidence>
<keyword evidence="12" id="KW-0961">Cell wall biogenesis/degradation</keyword>
<dbReference type="RefSeq" id="WP_090075121.1">
    <property type="nucleotide sequence ID" value="NZ_FOVR01000015.1"/>
</dbReference>
<dbReference type="PANTHER" id="PTHR32282:SF33">
    <property type="entry name" value="PEPTIDOGLYCAN GLYCOSYLTRANSFERASE"/>
    <property type="match status" value="1"/>
</dbReference>
<feature type="compositionally biased region" description="Gly residues" evidence="15">
    <location>
        <begin position="56"/>
        <end position="89"/>
    </location>
</feature>
<dbReference type="FunFam" id="1.10.3810.10:FF:000001">
    <property type="entry name" value="Penicillin-binding protein 1A"/>
    <property type="match status" value="1"/>
</dbReference>
<organism evidence="19 20">
    <name type="scientific">Cohaesibacter marisflavi</name>
    <dbReference type="NCBI Taxonomy" id="655353"/>
    <lineage>
        <taxon>Bacteria</taxon>
        <taxon>Pseudomonadati</taxon>
        <taxon>Pseudomonadota</taxon>
        <taxon>Alphaproteobacteria</taxon>
        <taxon>Hyphomicrobiales</taxon>
        <taxon>Cohaesibacteraceae</taxon>
    </lineage>
</organism>
<keyword evidence="7" id="KW-0808">Transferase</keyword>
<evidence type="ECO:0000313" key="19">
    <source>
        <dbReference type="EMBL" id="SFO88680.1"/>
    </source>
</evidence>
<dbReference type="OrthoDB" id="9766909at2"/>
<dbReference type="EMBL" id="FOVR01000015">
    <property type="protein sequence ID" value="SFO88680.1"/>
    <property type="molecule type" value="Genomic_DNA"/>
</dbReference>
<evidence type="ECO:0000313" key="20">
    <source>
        <dbReference type="Proteomes" id="UP000199236"/>
    </source>
</evidence>
<feature type="domain" description="Glycosyl transferase family 51" evidence="18">
    <location>
        <begin position="173"/>
        <end position="339"/>
    </location>
</feature>
<keyword evidence="5" id="KW-0645">Protease</keyword>
<dbReference type="Gene3D" id="1.10.3810.10">
    <property type="entry name" value="Biosynthetic peptidoglycan transglycosylase-like"/>
    <property type="match status" value="1"/>
</dbReference>
<dbReference type="Gene3D" id="3.40.710.10">
    <property type="entry name" value="DD-peptidase/beta-lactamase superfamily"/>
    <property type="match status" value="1"/>
</dbReference>
<evidence type="ECO:0000256" key="11">
    <source>
        <dbReference type="ARBA" id="ARBA00023268"/>
    </source>
</evidence>
<dbReference type="PANTHER" id="PTHR32282">
    <property type="entry name" value="BINDING PROTEIN TRANSPEPTIDASE, PUTATIVE-RELATED"/>
    <property type="match status" value="1"/>
</dbReference>
<dbReference type="GO" id="GO:0030288">
    <property type="term" value="C:outer membrane-bounded periplasmic space"/>
    <property type="evidence" value="ECO:0007669"/>
    <property type="project" value="TreeGrafter"/>
</dbReference>
<evidence type="ECO:0000259" key="18">
    <source>
        <dbReference type="Pfam" id="PF00912"/>
    </source>
</evidence>
<dbReference type="SUPFAM" id="SSF53955">
    <property type="entry name" value="Lysozyme-like"/>
    <property type="match status" value="1"/>
</dbReference>
<comment type="catalytic activity">
    <reaction evidence="13">
        <text>Preferential cleavage: (Ac)2-L-Lys-D-Ala-|-D-Ala. Also transpeptidation of peptidyl-alanyl moieties that are N-acyl substituents of D-alanine.</text>
        <dbReference type="EC" id="3.4.16.4"/>
    </reaction>
</comment>
<dbReference type="Pfam" id="PF00912">
    <property type="entry name" value="Transgly"/>
    <property type="match status" value="1"/>
</dbReference>
<sequence length="752" mass="80951">MTSQRSSSHPGSLSDIRLSDEDKSHPGSSSKRAARRKKRTDGKPGPRKAKAQGARGAAGRGGGSGGGNSGGGSGGGAGGGRRPSGGGRKPSGKKSSGSRSARRSSLLGKLFRFGRRVAYWLVIAGIWGSIVAGGIILYYGAKLPQSTDWKIPDRPPNVQIVSLDGGLIANRGKTGGQKVSISTMPPYLVDAVVAIEDHRFFHHFGFDPIGFTRAMVTNIIRGRVSQGGSTLTQQLAKNLFLEHKRTIERKVQELILAIWLETKYSKQEILEMYLNRVYLGSGAIGVDAAARTYYNKPASMLTLSEAATIAGLLKAPSRLAPNKHPKAARARAKLVLAAMEREGFITPEERKLALTQSIDTVARHRSSSLNYIGDWVMEQLPDLIGEVNEDVIVETTIDLRMQTLAENAIVDALDEKGKKYGVEQGALVSATPQGAVRALVGGKSYRESQFNRAVNAKRQPGSAFKPFVYLTSLELGNRPDSMRVDGPVSYDGWTPQNYSKKYMGQISLRKALALSINTISAQLTFEVGPAQVVETAHKMGIQSKLANNLSIALGTSEVTPLELVGAYIPFANGGSRATPYVIQRVVTKEGKVLYINPNIPGPQVIKPEILSMMNQMMQETLITGTGKKAMLSGRPAGGKTGTSQNYRDAWFVGYTANLVTGLWFGNDDGSPTKRASGGNLPAETWKKYMVGAHNGMTVAGLPGVSMEQIAETRRRAGGEKNPWINPDLLPEGQNSMPLPKERKGLLERLFGN</sequence>
<evidence type="ECO:0000256" key="14">
    <source>
        <dbReference type="ARBA" id="ARBA00049902"/>
    </source>
</evidence>
<evidence type="ECO:0000256" key="16">
    <source>
        <dbReference type="SAM" id="Phobius"/>
    </source>
</evidence>
<dbReference type="NCBIfam" id="TIGR02074">
    <property type="entry name" value="PBP_1a_fam"/>
    <property type="match status" value="1"/>
</dbReference>
<keyword evidence="16" id="KW-0812">Transmembrane</keyword>
<evidence type="ECO:0000256" key="10">
    <source>
        <dbReference type="ARBA" id="ARBA00022984"/>
    </source>
</evidence>
<dbReference type="STRING" id="655353.SAMN04488056_11522"/>
<dbReference type="Proteomes" id="UP000199236">
    <property type="component" value="Unassembled WGS sequence"/>
</dbReference>
<feature type="domain" description="Penicillin-binding protein transpeptidase" evidence="17">
    <location>
        <begin position="431"/>
        <end position="656"/>
    </location>
</feature>
<evidence type="ECO:0000256" key="2">
    <source>
        <dbReference type="ARBA" id="ARBA00007090"/>
    </source>
</evidence>
<dbReference type="SUPFAM" id="SSF56601">
    <property type="entry name" value="beta-lactamase/transpeptidase-like"/>
    <property type="match status" value="1"/>
</dbReference>
<comment type="catalytic activity">
    <reaction evidence="14">
        <text>[GlcNAc-(1-&gt;4)-Mur2Ac(oyl-L-Ala-gamma-D-Glu-L-Lys-D-Ala-D-Ala)](n)-di-trans,octa-cis-undecaprenyl diphosphate + beta-D-GlcNAc-(1-&gt;4)-Mur2Ac(oyl-L-Ala-gamma-D-Glu-L-Lys-D-Ala-D-Ala)-di-trans,octa-cis-undecaprenyl diphosphate = [GlcNAc-(1-&gt;4)-Mur2Ac(oyl-L-Ala-gamma-D-Glu-L-Lys-D-Ala-D-Ala)](n+1)-di-trans,octa-cis-undecaprenyl diphosphate + di-trans,octa-cis-undecaprenyl diphosphate + H(+)</text>
        <dbReference type="Rhea" id="RHEA:23708"/>
        <dbReference type="Rhea" id="RHEA-COMP:9602"/>
        <dbReference type="Rhea" id="RHEA-COMP:9603"/>
        <dbReference type="ChEBI" id="CHEBI:15378"/>
        <dbReference type="ChEBI" id="CHEBI:58405"/>
        <dbReference type="ChEBI" id="CHEBI:60033"/>
        <dbReference type="ChEBI" id="CHEBI:78435"/>
        <dbReference type="EC" id="2.4.99.28"/>
    </reaction>
</comment>
<feature type="transmembrane region" description="Helical" evidence="16">
    <location>
        <begin position="117"/>
        <end position="141"/>
    </location>
</feature>
<evidence type="ECO:0000256" key="4">
    <source>
        <dbReference type="ARBA" id="ARBA00022645"/>
    </source>
</evidence>
<evidence type="ECO:0000256" key="6">
    <source>
        <dbReference type="ARBA" id="ARBA00022676"/>
    </source>
</evidence>
<keyword evidence="10" id="KW-0573">Peptidoglycan synthesis</keyword>
<evidence type="ECO:0000256" key="15">
    <source>
        <dbReference type="SAM" id="MobiDB-lite"/>
    </source>
</evidence>
<evidence type="ECO:0000256" key="3">
    <source>
        <dbReference type="ARBA" id="ARBA00007739"/>
    </source>
</evidence>
<evidence type="ECO:0000256" key="8">
    <source>
        <dbReference type="ARBA" id="ARBA00022801"/>
    </source>
</evidence>
<feature type="compositionally biased region" description="Polar residues" evidence="15">
    <location>
        <begin position="1"/>
        <end position="11"/>
    </location>
</feature>
<keyword evidence="4" id="KW-0121">Carboxypeptidase</keyword>
<comment type="similarity">
    <text evidence="2">In the C-terminal section; belongs to the transpeptidase family.</text>
</comment>
<dbReference type="InterPro" id="IPR012338">
    <property type="entry name" value="Beta-lactam/transpept-like"/>
</dbReference>
<feature type="region of interest" description="Disordered" evidence="15">
    <location>
        <begin position="715"/>
        <end position="743"/>
    </location>
</feature>
<evidence type="ECO:0000256" key="13">
    <source>
        <dbReference type="ARBA" id="ARBA00034000"/>
    </source>
</evidence>
<comment type="similarity">
    <text evidence="3">In the N-terminal section; belongs to the glycosyltransferase 51 family.</text>
</comment>
<dbReference type="GO" id="GO:0071555">
    <property type="term" value="P:cell wall organization"/>
    <property type="evidence" value="ECO:0007669"/>
    <property type="project" value="UniProtKB-KW"/>
</dbReference>